<name>A0A542ZFZ7_9MICO</name>
<keyword evidence="6 12" id="KW-0489">Methyltransferase</keyword>
<keyword evidence="7 12" id="KW-0808">Transferase</keyword>
<sequence>MRSEPVKFTVQTPLPCGPVDVTVTDVGVARLSFFGDRERAVTGPAAGDDPRVARVRAALADYFAGRTRGLDLPVDWRHTSGPQREVLRTLHAQVGFGETVTYGDLARRSGAFEDDPEPAMVPRTVGTIMGSNPVPLVVPCHRVVASNGLGGFTGGLAIKQWLLTLEGVLAPTLDWSPAD</sequence>
<comment type="catalytic activity">
    <reaction evidence="10">
        <text>a 6-O-methyl-2'-deoxyguanosine in DNA + L-cysteinyl-[protein] = S-methyl-L-cysteinyl-[protein] + a 2'-deoxyguanosine in DNA</text>
        <dbReference type="Rhea" id="RHEA:24000"/>
        <dbReference type="Rhea" id="RHEA-COMP:10131"/>
        <dbReference type="Rhea" id="RHEA-COMP:10132"/>
        <dbReference type="Rhea" id="RHEA-COMP:11367"/>
        <dbReference type="Rhea" id="RHEA-COMP:11368"/>
        <dbReference type="ChEBI" id="CHEBI:29950"/>
        <dbReference type="ChEBI" id="CHEBI:82612"/>
        <dbReference type="ChEBI" id="CHEBI:85445"/>
        <dbReference type="ChEBI" id="CHEBI:85448"/>
        <dbReference type="EC" id="2.1.1.63"/>
    </reaction>
</comment>
<dbReference type="GO" id="GO:0003908">
    <property type="term" value="F:methylated-DNA-[protein]-cysteine S-methyltransferase activity"/>
    <property type="evidence" value="ECO:0007669"/>
    <property type="project" value="UniProtKB-EC"/>
</dbReference>
<comment type="caution">
    <text evidence="12">The sequence shown here is derived from an EMBL/GenBank/DDBJ whole genome shotgun (WGS) entry which is preliminary data.</text>
</comment>
<dbReference type="AlphaFoldDB" id="A0A542ZFZ7"/>
<organism evidence="12 13">
    <name type="scientific">Oryzihumus leptocrescens</name>
    <dbReference type="NCBI Taxonomy" id="297536"/>
    <lineage>
        <taxon>Bacteria</taxon>
        <taxon>Bacillati</taxon>
        <taxon>Actinomycetota</taxon>
        <taxon>Actinomycetes</taxon>
        <taxon>Micrococcales</taxon>
        <taxon>Intrasporangiaceae</taxon>
        <taxon>Oryzihumus</taxon>
    </lineage>
</organism>
<keyword evidence="13" id="KW-1185">Reference proteome</keyword>
<comment type="function">
    <text evidence="2">Involved in the cellular defense against the biological effects of O6-methylguanine (O6-MeG) and O4-methylthymine (O4-MeT) in DNA. Repairs the methylated nucleobase in DNA by stoichiometrically transferring the methyl group to a cysteine residue in the enzyme. This is a suicide reaction: the enzyme is irreversibly inactivated.</text>
</comment>
<feature type="domain" description="Methylated-DNA-[protein]-cysteine S-methyltransferase DNA binding" evidence="11">
    <location>
        <begin position="83"/>
        <end position="168"/>
    </location>
</feature>
<dbReference type="FunFam" id="1.10.10.10:FF:000214">
    <property type="entry name" value="Methylated-DNA--protein-cysteine methyltransferase"/>
    <property type="match status" value="1"/>
</dbReference>
<evidence type="ECO:0000256" key="5">
    <source>
        <dbReference type="ARBA" id="ARBA00015377"/>
    </source>
</evidence>
<evidence type="ECO:0000256" key="10">
    <source>
        <dbReference type="ARBA" id="ARBA00049348"/>
    </source>
</evidence>
<evidence type="ECO:0000256" key="9">
    <source>
        <dbReference type="ARBA" id="ARBA00023204"/>
    </source>
</evidence>
<dbReference type="SUPFAM" id="SSF46767">
    <property type="entry name" value="Methylated DNA-protein cysteine methyltransferase, C-terminal domain"/>
    <property type="match status" value="1"/>
</dbReference>
<dbReference type="Gene3D" id="3.30.160.70">
    <property type="entry name" value="Methylated DNA-protein cysteine methyltransferase domain"/>
    <property type="match status" value="1"/>
</dbReference>
<dbReference type="SUPFAM" id="SSF53155">
    <property type="entry name" value="Methylated DNA-protein cysteine methyltransferase domain"/>
    <property type="match status" value="1"/>
</dbReference>
<dbReference type="InterPro" id="IPR036388">
    <property type="entry name" value="WH-like_DNA-bd_sf"/>
</dbReference>
<dbReference type="NCBIfam" id="TIGR00589">
    <property type="entry name" value="ogt"/>
    <property type="match status" value="1"/>
</dbReference>
<proteinExistence type="inferred from homology"/>
<evidence type="ECO:0000256" key="1">
    <source>
        <dbReference type="ARBA" id="ARBA00001286"/>
    </source>
</evidence>
<evidence type="ECO:0000256" key="7">
    <source>
        <dbReference type="ARBA" id="ARBA00022679"/>
    </source>
</evidence>
<evidence type="ECO:0000256" key="8">
    <source>
        <dbReference type="ARBA" id="ARBA00022763"/>
    </source>
</evidence>
<protein>
    <recommendedName>
        <fullName evidence="5">Methylated-DNA--protein-cysteine methyltransferase</fullName>
        <ecNumber evidence="4">2.1.1.63</ecNumber>
    </recommendedName>
</protein>
<accession>A0A542ZFZ7</accession>
<evidence type="ECO:0000256" key="2">
    <source>
        <dbReference type="ARBA" id="ARBA00003317"/>
    </source>
</evidence>
<dbReference type="Pfam" id="PF01035">
    <property type="entry name" value="DNA_binding_1"/>
    <property type="match status" value="1"/>
</dbReference>
<evidence type="ECO:0000256" key="3">
    <source>
        <dbReference type="ARBA" id="ARBA00008711"/>
    </source>
</evidence>
<dbReference type="Gene3D" id="1.10.10.10">
    <property type="entry name" value="Winged helix-like DNA-binding domain superfamily/Winged helix DNA-binding domain"/>
    <property type="match status" value="1"/>
</dbReference>
<dbReference type="InterPro" id="IPR014048">
    <property type="entry name" value="MethylDNA_cys_MeTrfase_DNA-bd"/>
</dbReference>
<evidence type="ECO:0000259" key="11">
    <source>
        <dbReference type="Pfam" id="PF01035"/>
    </source>
</evidence>
<evidence type="ECO:0000256" key="6">
    <source>
        <dbReference type="ARBA" id="ARBA00022603"/>
    </source>
</evidence>
<comment type="catalytic activity">
    <reaction evidence="1">
        <text>a 4-O-methyl-thymidine in DNA + L-cysteinyl-[protein] = a thymidine in DNA + S-methyl-L-cysteinyl-[protein]</text>
        <dbReference type="Rhea" id="RHEA:53428"/>
        <dbReference type="Rhea" id="RHEA-COMP:10131"/>
        <dbReference type="Rhea" id="RHEA-COMP:10132"/>
        <dbReference type="Rhea" id="RHEA-COMP:13555"/>
        <dbReference type="Rhea" id="RHEA-COMP:13556"/>
        <dbReference type="ChEBI" id="CHEBI:29950"/>
        <dbReference type="ChEBI" id="CHEBI:82612"/>
        <dbReference type="ChEBI" id="CHEBI:137386"/>
        <dbReference type="ChEBI" id="CHEBI:137387"/>
        <dbReference type="EC" id="2.1.1.63"/>
    </reaction>
</comment>
<dbReference type="PANTHER" id="PTHR46460">
    <property type="entry name" value="METHYLATED-DNA--PROTEIN-CYSTEINE METHYLTRANSFERASE"/>
    <property type="match status" value="1"/>
</dbReference>
<keyword evidence="9" id="KW-0234">DNA repair</keyword>
<dbReference type="EC" id="2.1.1.63" evidence="4"/>
<dbReference type="RefSeq" id="WP_246092011.1">
    <property type="nucleotide sequence ID" value="NZ_BAAAKX010000009.1"/>
</dbReference>
<comment type="similarity">
    <text evidence="3">Belongs to the MGMT family.</text>
</comment>
<evidence type="ECO:0000256" key="4">
    <source>
        <dbReference type="ARBA" id="ARBA00011918"/>
    </source>
</evidence>
<dbReference type="GO" id="GO:0032259">
    <property type="term" value="P:methylation"/>
    <property type="evidence" value="ECO:0007669"/>
    <property type="project" value="UniProtKB-KW"/>
</dbReference>
<dbReference type="PANTHER" id="PTHR46460:SF1">
    <property type="entry name" value="METHYLATED-DNA--PROTEIN-CYSTEINE METHYLTRANSFERASE"/>
    <property type="match status" value="1"/>
</dbReference>
<dbReference type="Proteomes" id="UP000319514">
    <property type="component" value="Unassembled WGS sequence"/>
</dbReference>
<dbReference type="InterPro" id="IPR001497">
    <property type="entry name" value="MethylDNA_cys_MeTrfase_AS"/>
</dbReference>
<keyword evidence="8" id="KW-0227">DNA damage</keyword>
<evidence type="ECO:0000313" key="12">
    <source>
        <dbReference type="EMBL" id="TQL59219.1"/>
    </source>
</evidence>
<dbReference type="CDD" id="cd06445">
    <property type="entry name" value="ATase"/>
    <property type="match status" value="1"/>
</dbReference>
<dbReference type="GO" id="GO:0006281">
    <property type="term" value="P:DNA repair"/>
    <property type="evidence" value="ECO:0007669"/>
    <property type="project" value="UniProtKB-KW"/>
</dbReference>
<gene>
    <name evidence="12" type="ORF">FB474_0567</name>
</gene>
<dbReference type="InterPro" id="IPR036631">
    <property type="entry name" value="MGMT_N_sf"/>
</dbReference>
<dbReference type="InterPro" id="IPR036217">
    <property type="entry name" value="MethylDNA_cys_MeTrfase_DNAb"/>
</dbReference>
<evidence type="ECO:0000313" key="13">
    <source>
        <dbReference type="Proteomes" id="UP000319514"/>
    </source>
</evidence>
<reference evidence="12 13" key="1">
    <citation type="submission" date="2019-06" db="EMBL/GenBank/DDBJ databases">
        <title>Sequencing the genomes of 1000 actinobacteria strains.</title>
        <authorList>
            <person name="Klenk H.-P."/>
        </authorList>
    </citation>
    <scope>NUCLEOTIDE SEQUENCE [LARGE SCALE GENOMIC DNA]</scope>
    <source>
        <strain evidence="12 13">DSM 18082</strain>
    </source>
</reference>
<dbReference type="EMBL" id="VFOQ01000001">
    <property type="protein sequence ID" value="TQL59219.1"/>
    <property type="molecule type" value="Genomic_DNA"/>
</dbReference>
<dbReference type="PROSITE" id="PS00374">
    <property type="entry name" value="MGMT"/>
    <property type="match status" value="1"/>
</dbReference>